<keyword evidence="1" id="KW-1133">Transmembrane helix</keyword>
<keyword evidence="2" id="KW-1185">Reference proteome</keyword>
<evidence type="ECO:0000313" key="3">
    <source>
        <dbReference type="WBParaSite" id="ACRNAN_scaffold4067.g29236.t1"/>
    </source>
</evidence>
<protein>
    <submittedName>
        <fullName evidence="3">Very-long-chain 3-oxoacyl-CoA synthase</fullName>
    </submittedName>
</protein>
<accession>A0A914DUY7</accession>
<dbReference type="AlphaFoldDB" id="A0A914DUY7"/>
<feature type="transmembrane region" description="Helical" evidence="1">
    <location>
        <begin position="28"/>
        <end position="50"/>
    </location>
</feature>
<reference evidence="3" key="1">
    <citation type="submission" date="2022-11" db="UniProtKB">
        <authorList>
            <consortium name="WormBaseParasite"/>
        </authorList>
    </citation>
    <scope>IDENTIFICATION</scope>
</reference>
<sequence length="75" mass="9457">MDSIIHITHRYNFLKWYEEERKKGNIDWFLQVMPFIYCMNYVTILTYAVVKFRKRFLRMQKMTFSSTHRQSHRFV</sequence>
<dbReference type="Proteomes" id="UP000887540">
    <property type="component" value="Unplaced"/>
</dbReference>
<dbReference type="WBParaSite" id="ACRNAN_scaffold4067.g29236.t1">
    <property type="protein sequence ID" value="ACRNAN_scaffold4067.g29236.t1"/>
    <property type="gene ID" value="ACRNAN_scaffold4067.g29236"/>
</dbReference>
<proteinExistence type="predicted"/>
<evidence type="ECO:0000256" key="1">
    <source>
        <dbReference type="SAM" id="Phobius"/>
    </source>
</evidence>
<organism evidence="2 3">
    <name type="scientific">Acrobeloides nanus</name>
    <dbReference type="NCBI Taxonomy" id="290746"/>
    <lineage>
        <taxon>Eukaryota</taxon>
        <taxon>Metazoa</taxon>
        <taxon>Ecdysozoa</taxon>
        <taxon>Nematoda</taxon>
        <taxon>Chromadorea</taxon>
        <taxon>Rhabditida</taxon>
        <taxon>Tylenchina</taxon>
        <taxon>Cephalobomorpha</taxon>
        <taxon>Cephaloboidea</taxon>
        <taxon>Cephalobidae</taxon>
        <taxon>Acrobeloides</taxon>
    </lineage>
</organism>
<name>A0A914DUY7_9BILA</name>
<evidence type="ECO:0000313" key="2">
    <source>
        <dbReference type="Proteomes" id="UP000887540"/>
    </source>
</evidence>
<keyword evidence="1" id="KW-0472">Membrane</keyword>
<keyword evidence="1" id="KW-0812">Transmembrane</keyword>